<evidence type="ECO:0000259" key="1">
    <source>
        <dbReference type="Pfam" id="PF19493"/>
    </source>
</evidence>
<sequence length="125" mass="12834">MATLILKVPVADGSDEYVEVEAERRDLGDIELVAAGDGRAPLAAVTLTSSLEKVLPAVRTVVAGLRAAASAPDEISVELGLTVGGETGLIFTKGTAEATFKVNLTWRRAEAPPPARSAVPEAPAA</sequence>
<gene>
    <name evidence="2" type="ORF">GA0070608_4958</name>
</gene>
<dbReference type="STRING" id="47871.GA0070608_4958"/>
<dbReference type="RefSeq" id="WP_091630831.1">
    <property type="nucleotide sequence ID" value="NZ_FMIC01000002.1"/>
</dbReference>
<dbReference type="EMBL" id="FMIC01000002">
    <property type="protein sequence ID" value="SCL72350.1"/>
    <property type="molecule type" value="Genomic_DNA"/>
</dbReference>
<proteinExistence type="predicted"/>
<protein>
    <recommendedName>
        <fullName evidence="1">Trypsin-co-occurring domain-containing protein</fullName>
    </recommendedName>
</protein>
<name>A0A1C6W2F9_9ACTN</name>
<organism evidence="2 3">
    <name type="scientific">Micromonospora peucetia</name>
    <dbReference type="NCBI Taxonomy" id="47871"/>
    <lineage>
        <taxon>Bacteria</taxon>
        <taxon>Bacillati</taxon>
        <taxon>Actinomycetota</taxon>
        <taxon>Actinomycetes</taxon>
        <taxon>Micromonosporales</taxon>
        <taxon>Micromonosporaceae</taxon>
        <taxon>Micromonospora</taxon>
    </lineage>
</organism>
<dbReference type="InterPro" id="IPR045794">
    <property type="entry name" value="Trypco1"/>
</dbReference>
<reference evidence="2 3" key="1">
    <citation type="submission" date="2016-06" db="EMBL/GenBank/DDBJ databases">
        <authorList>
            <person name="Kjaerup R.B."/>
            <person name="Dalgaard T.S."/>
            <person name="Juul-Madsen H.R."/>
        </authorList>
    </citation>
    <scope>NUCLEOTIDE SEQUENCE [LARGE SCALE GENOMIC DNA]</scope>
    <source>
        <strain evidence="2 3">DSM 43363</strain>
    </source>
</reference>
<dbReference type="Pfam" id="PF19493">
    <property type="entry name" value="Trypco1"/>
    <property type="match status" value="1"/>
</dbReference>
<dbReference type="AlphaFoldDB" id="A0A1C6W2F9"/>
<evidence type="ECO:0000313" key="2">
    <source>
        <dbReference type="EMBL" id="SCL72350.1"/>
    </source>
</evidence>
<accession>A0A1C6W2F9</accession>
<feature type="domain" description="Trypsin-co-occurring" evidence="1">
    <location>
        <begin position="8"/>
        <end position="108"/>
    </location>
</feature>
<evidence type="ECO:0000313" key="3">
    <source>
        <dbReference type="Proteomes" id="UP000199343"/>
    </source>
</evidence>
<dbReference type="Proteomes" id="UP000199343">
    <property type="component" value="Unassembled WGS sequence"/>
</dbReference>
<dbReference type="NCBIfam" id="NF041216">
    <property type="entry name" value="CU044_2847_fam"/>
    <property type="match status" value="1"/>
</dbReference>
<dbReference type="OrthoDB" id="163090at2"/>